<dbReference type="OrthoDB" id="4571507at2"/>
<evidence type="ECO:0000313" key="2">
    <source>
        <dbReference type="Proteomes" id="UP000431401"/>
    </source>
</evidence>
<evidence type="ECO:0000313" key="1">
    <source>
        <dbReference type="EMBL" id="MQY27841.1"/>
    </source>
</evidence>
<dbReference type="RefSeq" id="WP_153343337.1">
    <property type="nucleotide sequence ID" value="NZ_WEGI01000007.1"/>
</dbReference>
<comment type="caution">
    <text evidence="1">The sequence shown here is derived from an EMBL/GenBank/DDBJ whole genome shotgun (WGS) entry which is preliminary data.</text>
</comment>
<dbReference type="AlphaFoldDB" id="A0A7K0DQ57"/>
<name>A0A7K0DQ57_9NOCA</name>
<accession>A0A7K0DQ57</accession>
<sequence>MNTETRTAASLPAIVNAPSEDDVVVTWPDPSPLQDWWAEVMSGKAAGADAA</sequence>
<organism evidence="1 2">
    <name type="scientific">Nocardia aurantia</name>
    <dbReference type="NCBI Taxonomy" id="2585199"/>
    <lineage>
        <taxon>Bacteria</taxon>
        <taxon>Bacillati</taxon>
        <taxon>Actinomycetota</taxon>
        <taxon>Actinomycetes</taxon>
        <taxon>Mycobacteriales</taxon>
        <taxon>Nocardiaceae</taxon>
        <taxon>Nocardia</taxon>
    </lineage>
</organism>
<dbReference type="Proteomes" id="UP000431401">
    <property type="component" value="Unassembled WGS sequence"/>
</dbReference>
<reference evidence="1 2" key="1">
    <citation type="submission" date="2019-10" db="EMBL/GenBank/DDBJ databases">
        <title>Nocardia macrotermitis sp. nov. and Nocardia aurantia sp. nov., isolated from the gut of fungus growing-termite Macrotermes natalensis.</title>
        <authorList>
            <person name="Benndorf R."/>
            <person name="Schwitalla J."/>
            <person name="Martin K."/>
            <person name="De Beer W."/>
            <person name="Kaster A.-K."/>
            <person name="Vollmers J."/>
            <person name="Poulsen M."/>
            <person name="Beemelmanns C."/>
        </authorList>
    </citation>
    <scope>NUCLEOTIDE SEQUENCE [LARGE SCALE GENOMIC DNA]</scope>
    <source>
        <strain evidence="1 2">RB56</strain>
    </source>
</reference>
<gene>
    <name evidence="1" type="ORF">NRB56_34240</name>
</gene>
<protein>
    <submittedName>
        <fullName evidence="1">Uncharacterized protein</fullName>
    </submittedName>
</protein>
<proteinExistence type="predicted"/>
<keyword evidence="2" id="KW-1185">Reference proteome</keyword>
<dbReference type="EMBL" id="WEGI01000007">
    <property type="protein sequence ID" value="MQY27841.1"/>
    <property type="molecule type" value="Genomic_DNA"/>
</dbReference>